<dbReference type="AlphaFoldDB" id="A0A2W4WL97"/>
<gene>
    <name evidence="14" type="ORF">DCF25_01305</name>
</gene>
<feature type="transmembrane region" description="Helical" evidence="11">
    <location>
        <begin position="216"/>
        <end position="239"/>
    </location>
</feature>
<comment type="caution">
    <text evidence="14">The sequence shown here is derived from an EMBL/GenBank/DDBJ whole genome shotgun (WGS) entry which is preliminary data.</text>
</comment>
<evidence type="ECO:0000256" key="7">
    <source>
        <dbReference type="ARBA" id="ARBA00022989"/>
    </source>
</evidence>
<dbReference type="GO" id="GO:0051301">
    <property type="term" value="P:cell division"/>
    <property type="evidence" value="ECO:0007669"/>
    <property type="project" value="UniProtKB-KW"/>
</dbReference>
<feature type="transmembrane region" description="Helical" evidence="11">
    <location>
        <begin position="273"/>
        <end position="295"/>
    </location>
</feature>
<evidence type="ECO:0000256" key="11">
    <source>
        <dbReference type="SAM" id="Phobius"/>
    </source>
</evidence>
<keyword evidence="4 10" id="KW-1003">Cell membrane</keyword>
<dbReference type="Proteomes" id="UP000249354">
    <property type="component" value="Unassembled WGS sequence"/>
</dbReference>
<evidence type="ECO:0000256" key="6">
    <source>
        <dbReference type="ARBA" id="ARBA00022692"/>
    </source>
</evidence>
<dbReference type="EMBL" id="QBMC01000004">
    <property type="protein sequence ID" value="PZO23105.1"/>
    <property type="molecule type" value="Genomic_DNA"/>
</dbReference>
<dbReference type="Pfam" id="PF02687">
    <property type="entry name" value="FtsX"/>
    <property type="match status" value="1"/>
</dbReference>
<accession>A0A2W4WL97</accession>
<reference evidence="15" key="1">
    <citation type="submission" date="2018-04" db="EMBL/GenBank/DDBJ databases">
        <authorList>
            <person name="Cornet L."/>
        </authorList>
    </citation>
    <scope>NUCLEOTIDE SEQUENCE [LARGE SCALE GENOMIC DNA]</scope>
</reference>
<organism evidence="14 15">
    <name type="scientific">Leptolyngbya foveolarum</name>
    <dbReference type="NCBI Taxonomy" id="47253"/>
    <lineage>
        <taxon>Bacteria</taxon>
        <taxon>Bacillati</taxon>
        <taxon>Cyanobacteriota</taxon>
        <taxon>Cyanophyceae</taxon>
        <taxon>Leptolyngbyales</taxon>
        <taxon>Leptolyngbyaceae</taxon>
        <taxon>Leptolyngbya group</taxon>
        <taxon>Leptolyngbya</taxon>
    </lineage>
</organism>
<evidence type="ECO:0000256" key="4">
    <source>
        <dbReference type="ARBA" id="ARBA00022475"/>
    </source>
</evidence>
<sequence length="301" mass="32281">MMKSLTKTDYLLRETLRGLRRGGWMNWAAISTMTVLLFLFGVSLQASWQVEGLLNQFGSQLVISTYLESGVDASSLSGQVSKLPGVVNVEAVSKEQAWAELTADLGLSDVSNASAQLKGNPLVDELKVKARDAQEVPQLAETLKNMSGVNDVLYVSEVIQQLRELNQGLRWVSMTVVSLLSLTAVSVVTTTIRLIAIARRHEIEVMQLVGATRNWIYLPFLIQGAAFGIVGASGSWGLLLLAQKALKSIAASQQPAFIEFLVNGLQLTPRQGILLPLALVVLGTGIGLVGSVLAVKKVAAA</sequence>
<dbReference type="InterPro" id="IPR003838">
    <property type="entry name" value="ABC3_permease_C"/>
</dbReference>
<feature type="domain" description="ABC3 transporter permease C-terminal" evidence="12">
    <location>
        <begin position="175"/>
        <end position="299"/>
    </location>
</feature>
<dbReference type="GO" id="GO:0005886">
    <property type="term" value="C:plasma membrane"/>
    <property type="evidence" value="ECO:0007669"/>
    <property type="project" value="UniProtKB-SubCell"/>
</dbReference>
<keyword evidence="8 10" id="KW-0472">Membrane</keyword>
<dbReference type="InterPro" id="IPR040690">
    <property type="entry name" value="FtsX_ECD"/>
</dbReference>
<dbReference type="Pfam" id="PF18075">
    <property type="entry name" value="FtsX_ECD"/>
    <property type="match status" value="1"/>
</dbReference>
<evidence type="ECO:0000313" key="14">
    <source>
        <dbReference type="EMBL" id="PZO23105.1"/>
    </source>
</evidence>
<evidence type="ECO:0000256" key="3">
    <source>
        <dbReference type="ARBA" id="ARBA00021907"/>
    </source>
</evidence>
<evidence type="ECO:0000256" key="2">
    <source>
        <dbReference type="ARBA" id="ARBA00007379"/>
    </source>
</evidence>
<reference evidence="14 15" key="2">
    <citation type="submission" date="2018-06" db="EMBL/GenBank/DDBJ databases">
        <title>Metagenomic assembly of (sub)arctic Cyanobacteria and their associated microbiome from non-axenic cultures.</title>
        <authorList>
            <person name="Baurain D."/>
        </authorList>
    </citation>
    <scope>NUCLEOTIDE SEQUENCE [LARGE SCALE GENOMIC DNA]</scope>
    <source>
        <strain evidence="14">ULC129bin1</strain>
    </source>
</reference>
<dbReference type="Gene3D" id="3.30.70.3040">
    <property type="match status" value="1"/>
</dbReference>
<evidence type="ECO:0000256" key="10">
    <source>
        <dbReference type="PIRNR" id="PIRNR003097"/>
    </source>
</evidence>
<feature type="transmembrane region" description="Helical" evidence="11">
    <location>
        <begin position="171"/>
        <end position="195"/>
    </location>
</feature>
<dbReference type="PANTHER" id="PTHR47755:SF1">
    <property type="entry name" value="CELL DIVISION PROTEIN FTSX"/>
    <property type="match status" value="1"/>
</dbReference>
<feature type="transmembrane region" description="Helical" evidence="11">
    <location>
        <begin position="27"/>
        <end position="48"/>
    </location>
</feature>
<evidence type="ECO:0000259" key="13">
    <source>
        <dbReference type="Pfam" id="PF18075"/>
    </source>
</evidence>
<evidence type="ECO:0000313" key="15">
    <source>
        <dbReference type="Proteomes" id="UP000249354"/>
    </source>
</evidence>
<evidence type="ECO:0000256" key="8">
    <source>
        <dbReference type="ARBA" id="ARBA00023136"/>
    </source>
</evidence>
<evidence type="ECO:0000256" key="1">
    <source>
        <dbReference type="ARBA" id="ARBA00004651"/>
    </source>
</evidence>
<feature type="domain" description="FtsX extracellular" evidence="13">
    <location>
        <begin position="63"/>
        <end position="152"/>
    </location>
</feature>
<proteinExistence type="inferred from homology"/>
<evidence type="ECO:0000256" key="5">
    <source>
        <dbReference type="ARBA" id="ARBA00022618"/>
    </source>
</evidence>
<dbReference type="PANTHER" id="PTHR47755">
    <property type="entry name" value="CELL DIVISION PROTEIN FTSX"/>
    <property type="match status" value="1"/>
</dbReference>
<evidence type="ECO:0000256" key="9">
    <source>
        <dbReference type="ARBA" id="ARBA00023306"/>
    </source>
</evidence>
<dbReference type="PIRSF" id="PIRSF003097">
    <property type="entry name" value="FtsX"/>
    <property type="match status" value="1"/>
</dbReference>
<comment type="subcellular location">
    <subcellularLocation>
        <location evidence="1">Cell membrane</location>
        <topology evidence="1">Multi-pass membrane protein</topology>
    </subcellularLocation>
</comment>
<keyword evidence="7 11" id="KW-1133">Transmembrane helix</keyword>
<comment type="similarity">
    <text evidence="2 10">Belongs to the ABC-4 integral membrane protein family. FtsX subfamily.</text>
</comment>
<evidence type="ECO:0000259" key="12">
    <source>
        <dbReference type="Pfam" id="PF02687"/>
    </source>
</evidence>
<name>A0A2W4WL97_9CYAN</name>
<dbReference type="InterPro" id="IPR004513">
    <property type="entry name" value="FtsX"/>
</dbReference>
<keyword evidence="5 10" id="KW-0132">Cell division</keyword>
<keyword evidence="9 10" id="KW-0131">Cell cycle</keyword>
<keyword evidence="6 11" id="KW-0812">Transmembrane</keyword>
<protein>
    <recommendedName>
        <fullName evidence="3 10">Cell division protein FtsX</fullName>
    </recommendedName>
</protein>